<sequence length="105" mass="11177">MRKRSSCKKLADLLAVQVPCQKCKKVIPVGTPFFEVDHAPKCTDCCINDGTKTSPKTAPRPVSCQKCKKDIPAGTPFCEVDHAPKCSSCCIDDGTKPSPITAAGP</sequence>
<comment type="caution">
    <text evidence="1">The sequence shown here is derived from an EMBL/GenBank/DDBJ whole genome shotgun (WGS) entry which is preliminary data.</text>
</comment>
<keyword evidence="2" id="KW-1185">Reference proteome</keyword>
<reference evidence="1 2" key="1">
    <citation type="submission" date="2019-10" db="EMBL/GenBank/DDBJ databases">
        <title>Assembly and Annotation for the nematode Trichostrongylus colubriformis.</title>
        <authorList>
            <person name="Martin J."/>
        </authorList>
    </citation>
    <scope>NUCLEOTIDE SEQUENCE [LARGE SCALE GENOMIC DNA]</scope>
    <source>
        <strain evidence="1">G859</strain>
        <tissue evidence="1">Whole worm</tissue>
    </source>
</reference>
<protein>
    <submittedName>
        <fullName evidence="1">Uncharacterized protein</fullName>
    </submittedName>
</protein>
<name>A0AAN8J1C8_TRICO</name>
<proteinExistence type="predicted"/>
<evidence type="ECO:0000313" key="2">
    <source>
        <dbReference type="Proteomes" id="UP001331761"/>
    </source>
</evidence>
<feature type="non-terminal residue" evidence="1">
    <location>
        <position position="105"/>
    </location>
</feature>
<evidence type="ECO:0000313" key="1">
    <source>
        <dbReference type="EMBL" id="KAK5974269.1"/>
    </source>
</evidence>
<dbReference type="EMBL" id="WIXE01014472">
    <property type="protein sequence ID" value="KAK5974269.1"/>
    <property type="molecule type" value="Genomic_DNA"/>
</dbReference>
<organism evidence="1 2">
    <name type="scientific">Trichostrongylus colubriformis</name>
    <name type="common">Black scour worm</name>
    <dbReference type="NCBI Taxonomy" id="6319"/>
    <lineage>
        <taxon>Eukaryota</taxon>
        <taxon>Metazoa</taxon>
        <taxon>Ecdysozoa</taxon>
        <taxon>Nematoda</taxon>
        <taxon>Chromadorea</taxon>
        <taxon>Rhabditida</taxon>
        <taxon>Rhabditina</taxon>
        <taxon>Rhabditomorpha</taxon>
        <taxon>Strongyloidea</taxon>
        <taxon>Trichostrongylidae</taxon>
        <taxon>Trichostrongylus</taxon>
    </lineage>
</organism>
<dbReference type="AlphaFoldDB" id="A0AAN8J1C8"/>
<gene>
    <name evidence="1" type="ORF">GCK32_017388</name>
</gene>
<dbReference type="Proteomes" id="UP001331761">
    <property type="component" value="Unassembled WGS sequence"/>
</dbReference>
<accession>A0AAN8J1C8</accession>